<dbReference type="AlphaFoldDB" id="K0R775"/>
<comment type="caution">
    <text evidence="1">The sequence shown here is derived from an EMBL/GenBank/DDBJ whole genome shotgun (WGS) entry which is preliminary data.</text>
</comment>
<dbReference type="EMBL" id="AGNL01049548">
    <property type="protein sequence ID" value="EJK44551.1"/>
    <property type="molecule type" value="Genomic_DNA"/>
</dbReference>
<accession>K0R775</accession>
<protein>
    <submittedName>
        <fullName evidence="1">Uncharacterized protein</fullName>
    </submittedName>
</protein>
<sequence>MYVVDRGAFGPDNSNGQVLYARPNATTSPLGVDLSAHLQRDYSNLSGSVGSAGTTMIGRVELLYGLPPGGPMTAPMDMEPLFTPNTNTSPMMCCGRRAIQITLWPTLSIKRSGATNGKFVHHRTGPACRGLGAVDNVTSIETSGDRS</sequence>
<proteinExistence type="predicted"/>
<evidence type="ECO:0000313" key="2">
    <source>
        <dbReference type="Proteomes" id="UP000266841"/>
    </source>
</evidence>
<reference evidence="1 2" key="1">
    <citation type="journal article" date="2012" name="Genome Biol.">
        <title>Genome and low-iron response of an oceanic diatom adapted to chronic iron limitation.</title>
        <authorList>
            <person name="Lommer M."/>
            <person name="Specht M."/>
            <person name="Roy A.S."/>
            <person name="Kraemer L."/>
            <person name="Andreson R."/>
            <person name="Gutowska M.A."/>
            <person name="Wolf J."/>
            <person name="Bergner S.V."/>
            <person name="Schilhabel M.B."/>
            <person name="Klostermeier U.C."/>
            <person name="Beiko R.G."/>
            <person name="Rosenstiel P."/>
            <person name="Hippler M."/>
            <person name="Laroche J."/>
        </authorList>
    </citation>
    <scope>NUCLEOTIDE SEQUENCE [LARGE SCALE GENOMIC DNA]</scope>
    <source>
        <strain evidence="1 2">CCMP1005</strain>
    </source>
</reference>
<dbReference type="Proteomes" id="UP000266841">
    <property type="component" value="Unassembled WGS sequence"/>
</dbReference>
<gene>
    <name evidence="1" type="ORF">THAOC_36897</name>
</gene>
<organism evidence="1 2">
    <name type="scientific">Thalassiosira oceanica</name>
    <name type="common">Marine diatom</name>
    <dbReference type="NCBI Taxonomy" id="159749"/>
    <lineage>
        <taxon>Eukaryota</taxon>
        <taxon>Sar</taxon>
        <taxon>Stramenopiles</taxon>
        <taxon>Ochrophyta</taxon>
        <taxon>Bacillariophyta</taxon>
        <taxon>Coscinodiscophyceae</taxon>
        <taxon>Thalassiosirophycidae</taxon>
        <taxon>Thalassiosirales</taxon>
        <taxon>Thalassiosiraceae</taxon>
        <taxon>Thalassiosira</taxon>
    </lineage>
</organism>
<evidence type="ECO:0000313" key="1">
    <source>
        <dbReference type="EMBL" id="EJK44551.1"/>
    </source>
</evidence>
<keyword evidence="2" id="KW-1185">Reference proteome</keyword>
<name>K0R775_THAOC</name>